<feature type="domain" description="Protein kinase" evidence="11">
    <location>
        <begin position="851"/>
        <end position="1127"/>
    </location>
</feature>
<sequence length="1141" mass="126822">MGRKVAIFLIFFYSMKVLCLAASPLNSSTDEHSLLAIKAHITFDADNILASNWSEGTDFCTWIGVTCSRRRPRLTVLNLFNMSLQGTIAKEIGSLRRLRWVDMSFNQLSGEIPLRFRLLTKLEVLGIEGNHLTGTIPWNIFNISSLQIIAFTGNQLYGTLPNDMCYHLPKLEGLYLSSNQLSGDIPTSLSACSQLHELSLSYNNFSGCIPIQMGNLSQLQILYLDSNKLSGKIPSTIFNISSLMLLELGDNEISSNIPDVICTQSTNLQYLSLQGNQIYGEIPSSITRCRMLQVLSLSLNQLTGSIPTEIWNLSSLQWFYGDRNIFTGSIPPSIGNLSNLMELELGENKIQGKIPQEIGCLSSLTSLNLELNKLNGEIPQSIFNLSRLELLSLTVNELSGTLPFSIDRGLPNLKYLYLATNRLSGRIPTSISNLSNLNGLGLSSNSLSGHIPTTLGNLHNLEKLGLTKNQFTNDLSVNEQDFLTSLANCPSLKFIWISKNYITGLLSKSIGSGNLSTSLESFIASSCRISGTIPNEIGNLSNLISLDLGDNELHGIIPSTLGMLENLQMLDLSGNKLQGSIPNSFCNLRNMYQARLSGNRISRQLPTCLGNLLSLRELYLANNAFSSKIPSTLWSNEHIQIINFSNNFFEGPLPHETENLKGLTVLDLSGNQFFGDIPSTFGQLKSLNSLTLSNNKLQGHIPDFFDNLKGLEYLDLSRNNLSGEIPKFLETFTHLDYFNVSFNELSGEIPNGGSFINFTIDCFRGNKGLCGASRFKINECKPSKLKSSRKNIFIRYIMPPMAFIIFASIIAILLLRYRARKSQLSPPSNSPLGLAHERVSYFELLRATNNLDEVNLIGKGSLGSVYKGIFSNGTTAAIKVFNMDVQGALKSFDIECQILRSIRHRNLVKVITSCSNLDFKALVLEYMRNGNLDQWLYTSNYFLNIAQRLGIMIDVASAIEYLHQDYSSPIVHCDLKPSNILLEEDMVARVGDFGIAKLLTNDRRMELTKTLGTIGYMAPEYGSTGLISTSVDVYSYGILLMETFTRKKPTDEMFQGQLTLRSWVFGSLPNGIAKIVDVDLLNVDRENTRGKHEMLLTLIIELALECTTDSSEERLNIKDALVRLKKIKIGVQEQQNRGRLN</sequence>
<keyword evidence="6" id="KW-0677">Repeat</keyword>
<dbReference type="Pfam" id="PF00069">
    <property type="entry name" value="Pkinase"/>
    <property type="match status" value="1"/>
</dbReference>
<gene>
    <name evidence="12" type="ORF">RD792_000209</name>
</gene>
<dbReference type="InterPro" id="IPR055414">
    <property type="entry name" value="LRR_R13L4/SHOC2-like"/>
</dbReference>
<evidence type="ECO:0000256" key="6">
    <source>
        <dbReference type="ARBA" id="ARBA00022737"/>
    </source>
</evidence>
<organism evidence="12 13">
    <name type="scientific">Penstemon davidsonii</name>
    <dbReference type="NCBI Taxonomy" id="160366"/>
    <lineage>
        <taxon>Eukaryota</taxon>
        <taxon>Viridiplantae</taxon>
        <taxon>Streptophyta</taxon>
        <taxon>Embryophyta</taxon>
        <taxon>Tracheophyta</taxon>
        <taxon>Spermatophyta</taxon>
        <taxon>Magnoliopsida</taxon>
        <taxon>eudicotyledons</taxon>
        <taxon>Gunneridae</taxon>
        <taxon>Pentapetalae</taxon>
        <taxon>asterids</taxon>
        <taxon>lamiids</taxon>
        <taxon>Lamiales</taxon>
        <taxon>Plantaginaceae</taxon>
        <taxon>Cheloneae</taxon>
        <taxon>Penstemon</taxon>
    </lineage>
</organism>
<name>A0ABR0DUZ6_9LAMI</name>
<dbReference type="PROSITE" id="PS51450">
    <property type="entry name" value="LRR"/>
    <property type="match status" value="1"/>
</dbReference>
<evidence type="ECO:0000256" key="3">
    <source>
        <dbReference type="ARBA" id="ARBA00022614"/>
    </source>
</evidence>
<dbReference type="SUPFAM" id="SSF56112">
    <property type="entry name" value="Protein kinase-like (PK-like)"/>
    <property type="match status" value="1"/>
</dbReference>
<dbReference type="InterPro" id="IPR011009">
    <property type="entry name" value="Kinase-like_dom_sf"/>
</dbReference>
<feature type="signal peptide" evidence="10">
    <location>
        <begin position="1"/>
        <end position="21"/>
    </location>
</feature>
<evidence type="ECO:0000313" key="13">
    <source>
        <dbReference type="Proteomes" id="UP001291926"/>
    </source>
</evidence>
<evidence type="ECO:0000256" key="5">
    <source>
        <dbReference type="ARBA" id="ARBA00022729"/>
    </source>
</evidence>
<evidence type="ECO:0000256" key="9">
    <source>
        <dbReference type="SAM" id="Phobius"/>
    </source>
</evidence>
<comment type="subcellular location">
    <subcellularLocation>
        <location evidence="1">Membrane</location>
    </subcellularLocation>
</comment>
<dbReference type="Gene3D" id="3.80.10.10">
    <property type="entry name" value="Ribonuclease Inhibitor"/>
    <property type="match status" value="4"/>
</dbReference>
<evidence type="ECO:0000256" key="7">
    <source>
        <dbReference type="ARBA" id="ARBA00022989"/>
    </source>
</evidence>
<dbReference type="SUPFAM" id="SSF52058">
    <property type="entry name" value="L domain-like"/>
    <property type="match status" value="2"/>
</dbReference>
<dbReference type="PANTHER" id="PTHR27008">
    <property type="entry name" value="OS04G0122200 PROTEIN"/>
    <property type="match status" value="1"/>
</dbReference>
<evidence type="ECO:0000256" key="8">
    <source>
        <dbReference type="ARBA" id="ARBA00023136"/>
    </source>
</evidence>
<evidence type="ECO:0000259" key="11">
    <source>
        <dbReference type="PROSITE" id="PS50011"/>
    </source>
</evidence>
<evidence type="ECO:0000256" key="4">
    <source>
        <dbReference type="ARBA" id="ARBA00022692"/>
    </source>
</evidence>
<dbReference type="Pfam" id="PF13855">
    <property type="entry name" value="LRR_8"/>
    <property type="match status" value="3"/>
</dbReference>
<feature type="transmembrane region" description="Helical" evidence="9">
    <location>
        <begin position="793"/>
        <end position="815"/>
    </location>
</feature>
<dbReference type="Gene3D" id="3.30.200.20">
    <property type="entry name" value="Phosphorylase Kinase, domain 1"/>
    <property type="match status" value="1"/>
</dbReference>
<reference evidence="12 13" key="1">
    <citation type="journal article" date="2023" name="bioRxiv">
        <title>Genome report: Whole genome sequence and annotation of Penstemon davidsonii.</title>
        <authorList>
            <person name="Ostevik K.L."/>
            <person name="Alabady M."/>
            <person name="Zhang M."/>
            <person name="Rausher M.D."/>
        </authorList>
    </citation>
    <scope>NUCLEOTIDE SEQUENCE [LARGE SCALE GENOMIC DNA]</scope>
    <source>
        <strain evidence="12">DNT005</strain>
        <tissue evidence="12">Whole leaf</tissue>
    </source>
</reference>
<dbReference type="PRINTS" id="PR00019">
    <property type="entry name" value="LEURICHRPT"/>
</dbReference>
<dbReference type="SMART" id="SM00365">
    <property type="entry name" value="LRR_SD22"/>
    <property type="match status" value="8"/>
</dbReference>
<evidence type="ECO:0000256" key="10">
    <source>
        <dbReference type="SAM" id="SignalP"/>
    </source>
</evidence>
<dbReference type="Pfam" id="PF08263">
    <property type="entry name" value="LRRNT_2"/>
    <property type="match status" value="1"/>
</dbReference>
<dbReference type="Pfam" id="PF23598">
    <property type="entry name" value="LRR_14"/>
    <property type="match status" value="1"/>
</dbReference>
<dbReference type="InterPro" id="IPR008271">
    <property type="entry name" value="Ser/Thr_kinase_AS"/>
</dbReference>
<comment type="caution">
    <text evidence="12">The sequence shown here is derived from an EMBL/GenBank/DDBJ whole genome shotgun (WGS) entry which is preliminary data.</text>
</comment>
<comment type="similarity">
    <text evidence="2">Belongs to the protein kinase superfamily. Ser/Thr protein kinase family.</text>
</comment>
<evidence type="ECO:0000256" key="2">
    <source>
        <dbReference type="ARBA" id="ARBA00008684"/>
    </source>
</evidence>
<dbReference type="PANTHER" id="PTHR27008:SF585">
    <property type="entry name" value="PROTEIN KINASE DOMAIN-CONTAINING PROTEIN"/>
    <property type="match status" value="1"/>
</dbReference>
<feature type="chain" id="PRO_5045716722" description="Protein kinase domain-containing protein" evidence="10">
    <location>
        <begin position="22"/>
        <end position="1141"/>
    </location>
</feature>
<keyword evidence="8 9" id="KW-0472">Membrane</keyword>
<dbReference type="PROSITE" id="PS00108">
    <property type="entry name" value="PROTEIN_KINASE_ST"/>
    <property type="match status" value="1"/>
</dbReference>
<dbReference type="Pfam" id="PF00560">
    <property type="entry name" value="LRR_1"/>
    <property type="match status" value="3"/>
</dbReference>
<accession>A0ABR0DUZ6</accession>
<keyword evidence="5 10" id="KW-0732">Signal</keyword>
<keyword evidence="4 9" id="KW-0812">Transmembrane</keyword>
<dbReference type="SUPFAM" id="SSF52047">
    <property type="entry name" value="RNI-like"/>
    <property type="match status" value="1"/>
</dbReference>
<protein>
    <recommendedName>
        <fullName evidence="11">Protein kinase domain-containing protein</fullName>
    </recommendedName>
</protein>
<dbReference type="InterPro" id="IPR032675">
    <property type="entry name" value="LRR_dom_sf"/>
</dbReference>
<dbReference type="InterPro" id="IPR013210">
    <property type="entry name" value="LRR_N_plant-typ"/>
</dbReference>
<dbReference type="InterPro" id="IPR000719">
    <property type="entry name" value="Prot_kinase_dom"/>
</dbReference>
<dbReference type="InterPro" id="IPR003591">
    <property type="entry name" value="Leu-rich_rpt_typical-subtyp"/>
</dbReference>
<dbReference type="PROSITE" id="PS50011">
    <property type="entry name" value="PROTEIN_KINASE_DOM"/>
    <property type="match status" value="1"/>
</dbReference>
<dbReference type="Gene3D" id="1.10.510.10">
    <property type="entry name" value="Transferase(Phosphotransferase) domain 1"/>
    <property type="match status" value="1"/>
</dbReference>
<dbReference type="EMBL" id="JAYDYQ010001086">
    <property type="protein sequence ID" value="KAK4492884.1"/>
    <property type="molecule type" value="Genomic_DNA"/>
</dbReference>
<keyword evidence="13" id="KW-1185">Reference proteome</keyword>
<dbReference type="Proteomes" id="UP001291926">
    <property type="component" value="Unassembled WGS sequence"/>
</dbReference>
<keyword evidence="3" id="KW-0433">Leucine-rich repeat</keyword>
<dbReference type="SMART" id="SM00220">
    <property type="entry name" value="S_TKc"/>
    <property type="match status" value="1"/>
</dbReference>
<proteinExistence type="inferred from homology"/>
<dbReference type="InterPro" id="IPR001611">
    <property type="entry name" value="Leu-rich_rpt"/>
</dbReference>
<evidence type="ECO:0000256" key="1">
    <source>
        <dbReference type="ARBA" id="ARBA00004370"/>
    </source>
</evidence>
<dbReference type="SMART" id="SM00369">
    <property type="entry name" value="LRR_TYP"/>
    <property type="match status" value="15"/>
</dbReference>
<evidence type="ECO:0000313" key="12">
    <source>
        <dbReference type="EMBL" id="KAK4492884.1"/>
    </source>
</evidence>
<dbReference type="InterPro" id="IPR051809">
    <property type="entry name" value="Plant_receptor-like_S/T_kinase"/>
</dbReference>
<keyword evidence="7 9" id="KW-1133">Transmembrane helix</keyword>